<dbReference type="Proteomes" id="UP000703893">
    <property type="component" value="Unassembled WGS sequence"/>
</dbReference>
<dbReference type="Pfam" id="PF13561">
    <property type="entry name" value="adh_short_C2"/>
    <property type="match status" value="1"/>
</dbReference>
<feature type="domain" description="Ketoreductase" evidence="3">
    <location>
        <begin position="8"/>
        <end position="188"/>
    </location>
</feature>
<dbReference type="InterPro" id="IPR057326">
    <property type="entry name" value="KR_dom"/>
</dbReference>
<comment type="similarity">
    <text evidence="1">Belongs to the short-chain dehydrogenases/reductases (SDR) family.</text>
</comment>
<dbReference type="CDD" id="cd05233">
    <property type="entry name" value="SDR_c"/>
    <property type="match status" value="1"/>
</dbReference>
<dbReference type="FunFam" id="3.40.50.720:FF:000084">
    <property type="entry name" value="Short-chain dehydrogenase reductase"/>
    <property type="match status" value="1"/>
</dbReference>
<dbReference type="InterPro" id="IPR050259">
    <property type="entry name" value="SDR"/>
</dbReference>
<dbReference type="PANTHER" id="PTHR42879:SF2">
    <property type="entry name" value="3-OXOACYL-[ACYL-CARRIER-PROTEIN] REDUCTASE FABG"/>
    <property type="match status" value="1"/>
</dbReference>
<evidence type="ECO:0000313" key="4">
    <source>
        <dbReference type="EMBL" id="MBM3274940.1"/>
    </source>
</evidence>
<accession>A0A938BNB6</accession>
<dbReference type="SMART" id="SM00822">
    <property type="entry name" value="PKS_KR"/>
    <property type="match status" value="1"/>
</dbReference>
<name>A0A938BNB6_9BACT</name>
<sequence>MDLGIAGRTALVTGGGRGIGRAIALRLAAEGARVAVLGRRLEPLDSTCAAIRAAGGDAKSLQADLADTASLDAALAWLEEVHILVQSAAHFSVPRRVEKAPEADWDEAIAVNLKGVVHLSSRVLGGMKRHKWGRVVFVGSLMGAAGGRGYAIYSTLKAAQEGLARAIALDYGAHGVTANVVAPGFIDTEHFRESAPPELVDAHAGAAAVRRLGRPEEVADAVAYLASERAAFITGTTLAVGGGGHLNTRW</sequence>
<dbReference type="EMBL" id="VGJX01000383">
    <property type="protein sequence ID" value="MBM3274940.1"/>
    <property type="molecule type" value="Genomic_DNA"/>
</dbReference>
<organism evidence="4 5">
    <name type="scientific">Candidatus Tanganyikabacteria bacterium</name>
    <dbReference type="NCBI Taxonomy" id="2961651"/>
    <lineage>
        <taxon>Bacteria</taxon>
        <taxon>Bacillati</taxon>
        <taxon>Candidatus Sericytochromatia</taxon>
        <taxon>Candidatus Tanganyikabacteria</taxon>
    </lineage>
</organism>
<dbReference type="PANTHER" id="PTHR42879">
    <property type="entry name" value="3-OXOACYL-(ACYL-CARRIER-PROTEIN) REDUCTASE"/>
    <property type="match status" value="1"/>
</dbReference>
<keyword evidence="2" id="KW-0560">Oxidoreductase</keyword>
<dbReference type="SUPFAM" id="SSF51735">
    <property type="entry name" value="NAD(P)-binding Rossmann-fold domains"/>
    <property type="match status" value="1"/>
</dbReference>
<dbReference type="PRINTS" id="PR00081">
    <property type="entry name" value="GDHRDH"/>
</dbReference>
<dbReference type="AlphaFoldDB" id="A0A938BNB6"/>
<proteinExistence type="inferred from homology"/>
<reference evidence="4 5" key="1">
    <citation type="submission" date="2019-03" db="EMBL/GenBank/DDBJ databases">
        <title>Lake Tanganyika Metagenome-Assembled Genomes (MAGs).</title>
        <authorList>
            <person name="Tran P."/>
        </authorList>
    </citation>
    <scope>NUCLEOTIDE SEQUENCE [LARGE SCALE GENOMIC DNA]</scope>
    <source>
        <strain evidence="4">K_DeepCast_65m_m2_236</strain>
    </source>
</reference>
<evidence type="ECO:0000256" key="2">
    <source>
        <dbReference type="ARBA" id="ARBA00023002"/>
    </source>
</evidence>
<gene>
    <name evidence="4" type="ORF">FJZ00_07295</name>
</gene>
<dbReference type="InterPro" id="IPR036291">
    <property type="entry name" value="NAD(P)-bd_dom_sf"/>
</dbReference>
<comment type="caution">
    <text evidence="4">The sequence shown here is derived from an EMBL/GenBank/DDBJ whole genome shotgun (WGS) entry which is preliminary data.</text>
</comment>
<dbReference type="GO" id="GO:0016491">
    <property type="term" value="F:oxidoreductase activity"/>
    <property type="evidence" value="ECO:0007669"/>
    <property type="project" value="UniProtKB-KW"/>
</dbReference>
<evidence type="ECO:0000313" key="5">
    <source>
        <dbReference type="Proteomes" id="UP000703893"/>
    </source>
</evidence>
<evidence type="ECO:0000259" key="3">
    <source>
        <dbReference type="SMART" id="SM00822"/>
    </source>
</evidence>
<dbReference type="InterPro" id="IPR002347">
    <property type="entry name" value="SDR_fam"/>
</dbReference>
<evidence type="ECO:0000256" key="1">
    <source>
        <dbReference type="ARBA" id="ARBA00006484"/>
    </source>
</evidence>
<protein>
    <submittedName>
        <fullName evidence="4">SDR family oxidoreductase</fullName>
    </submittedName>
</protein>
<dbReference type="Gene3D" id="3.40.50.720">
    <property type="entry name" value="NAD(P)-binding Rossmann-like Domain"/>
    <property type="match status" value="1"/>
</dbReference>